<evidence type="ECO:0000313" key="2">
    <source>
        <dbReference type="WBParaSite" id="L893_g9328.t1"/>
    </source>
</evidence>
<dbReference type="AlphaFoldDB" id="A0A1I8ATJ1"/>
<name>A0A1I8ATJ1_9BILA</name>
<keyword evidence="1" id="KW-1185">Reference proteome</keyword>
<reference evidence="2" key="1">
    <citation type="submission" date="2016-11" db="UniProtKB">
        <authorList>
            <consortium name="WormBaseParasite"/>
        </authorList>
    </citation>
    <scope>IDENTIFICATION</scope>
</reference>
<dbReference type="WBParaSite" id="L893_g9328.t1">
    <property type="protein sequence ID" value="L893_g9328.t1"/>
    <property type="gene ID" value="L893_g9328"/>
</dbReference>
<accession>A0A1I8ATJ1</accession>
<proteinExistence type="predicted"/>
<dbReference type="Proteomes" id="UP000095287">
    <property type="component" value="Unplaced"/>
</dbReference>
<dbReference type="InterPro" id="IPR029009">
    <property type="entry name" value="ASB_dom_sf"/>
</dbReference>
<sequence>VKTVIALSRVVASLSPNPKNVVVKIPSAASGLNQALIAGTVVGLLQAKGSAGPNLANAQLNAKKEGIQVTVEPSKNGELSISVGATTVSGYPSPSGAIISGINGNKVPVPVVATGTIVISVGQNSLSHE</sequence>
<organism evidence="1 2">
    <name type="scientific">Steinernema glaseri</name>
    <dbReference type="NCBI Taxonomy" id="37863"/>
    <lineage>
        <taxon>Eukaryota</taxon>
        <taxon>Metazoa</taxon>
        <taxon>Ecdysozoa</taxon>
        <taxon>Nematoda</taxon>
        <taxon>Chromadorea</taxon>
        <taxon>Rhabditida</taxon>
        <taxon>Tylenchina</taxon>
        <taxon>Panagrolaimomorpha</taxon>
        <taxon>Strongyloidoidea</taxon>
        <taxon>Steinernematidae</taxon>
        <taxon>Steinernema</taxon>
    </lineage>
</organism>
<evidence type="ECO:0000313" key="1">
    <source>
        <dbReference type="Proteomes" id="UP000095287"/>
    </source>
</evidence>
<dbReference type="SUPFAM" id="SSF143548">
    <property type="entry name" value="Serine metabolism enzymes domain"/>
    <property type="match status" value="1"/>
</dbReference>
<protein>
    <submittedName>
        <fullName evidence="2">Type II secretion system protein GspD</fullName>
    </submittedName>
</protein>